<proteinExistence type="predicted"/>
<evidence type="ECO:0000259" key="2">
    <source>
        <dbReference type="Pfam" id="PF19878"/>
    </source>
</evidence>
<dbReference type="AlphaFoldDB" id="A0A8J4A532"/>
<dbReference type="Proteomes" id="UP000635606">
    <property type="component" value="Unassembled WGS sequence"/>
</dbReference>
<dbReference type="Pfam" id="PF19878">
    <property type="entry name" value="DUF6351"/>
    <property type="match status" value="1"/>
</dbReference>
<evidence type="ECO:0000313" key="3">
    <source>
        <dbReference type="EMBL" id="GIJ74707.1"/>
    </source>
</evidence>
<evidence type="ECO:0000313" key="4">
    <source>
        <dbReference type="Proteomes" id="UP000635606"/>
    </source>
</evidence>
<feature type="chain" id="PRO_5039292340" description="DUF6351 domain-containing protein" evidence="1">
    <location>
        <begin position="22"/>
        <end position="677"/>
    </location>
</feature>
<sequence length="677" mass="71611">MRKLLAVIGLAVPMLVVPAHAGASNRGTGIEVVSSPRPTLVTGGSALVRVDGTGVTVRVGRRDVTKAFVRQSDGSMLGLVDGLPLGGSVITATPRRGPAATVRVVNHPVTGPVFSGRQQVPFFCETTAFGLAPAAPPNCGAPPVVSFQYRTTRGTFAALPDPAIVPPDATVTTVDGRTVPYVVRIERGTIDRAVYEIAALHDGRAPSPTRAHNAWNRRLVYTFGGGCNVGYHQGATTGGVLNDVFLSQGYAVATSSLNVLDNNCNYVISAEVAMMVREHFIESYGPPAHTIGWGGSGGAIQQYDIADNYPGILDGIVPQISFPDAVTTGGTVGDCRLLNRYFTANPGYTDDQKEAVSGYGAWGSCVNWDLAFASRGNATEACPPAIPPQYLYHPTTNPGGIKCTTAEQLVTQLGRDPATGFARGYNDNVGVQYGLSALRAGQITAEQFVDINEKVGGYDVAGNVVAARTVADPLALTRSYRTGLVLAGTGGLATTPVLDLRAYTDALNDIHTRFWSFAVRQRMVDAFGPSGARGQAMLVTSPGSDRSRYALAAMDAWLTAIAADRRHGSDRARMLRNRPADLSDGCWTPAGERIAADLAWRGTGPCDTLYPSFADTRIAAGAPLRNDVLKCQLKPLTPHGFTAEQVSRLRAVFPDGVCDWSRPGVGYRGLAGVWQSY</sequence>
<comment type="caution">
    <text evidence="3">The sequence shown here is derived from an EMBL/GenBank/DDBJ whole genome shotgun (WGS) entry which is preliminary data.</text>
</comment>
<accession>A0A8J4A532</accession>
<protein>
    <recommendedName>
        <fullName evidence="2">DUF6351 domain-containing protein</fullName>
    </recommendedName>
</protein>
<organism evidence="3 4">
    <name type="scientific">Virgisporangium ochraceum</name>
    <dbReference type="NCBI Taxonomy" id="65505"/>
    <lineage>
        <taxon>Bacteria</taxon>
        <taxon>Bacillati</taxon>
        <taxon>Actinomycetota</taxon>
        <taxon>Actinomycetes</taxon>
        <taxon>Micromonosporales</taxon>
        <taxon>Micromonosporaceae</taxon>
        <taxon>Virgisporangium</taxon>
    </lineage>
</organism>
<keyword evidence="4" id="KW-1185">Reference proteome</keyword>
<name>A0A8J4A532_9ACTN</name>
<dbReference type="RefSeq" id="WP_203934492.1">
    <property type="nucleotide sequence ID" value="NZ_BOPH01000142.1"/>
</dbReference>
<reference evidence="3" key="1">
    <citation type="submission" date="2021-01" db="EMBL/GenBank/DDBJ databases">
        <title>Whole genome shotgun sequence of Virgisporangium ochraceum NBRC 16418.</title>
        <authorList>
            <person name="Komaki H."/>
            <person name="Tamura T."/>
        </authorList>
    </citation>
    <scope>NUCLEOTIDE SEQUENCE</scope>
    <source>
        <strain evidence="3">NBRC 16418</strain>
    </source>
</reference>
<feature type="domain" description="DUF6351" evidence="2">
    <location>
        <begin position="30"/>
        <end position="667"/>
    </location>
</feature>
<dbReference type="EMBL" id="BOPH01000142">
    <property type="protein sequence ID" value="GIJ74707.1"/>
    <property type="molecule type" value="Genomic_DNA"/>
</dbReference>
<evidence type="ECO:0000256" key="1">
    <source>
        <dbReference type="SAM" id="SignalP"/>
    </source>
</evidence>
<dbReference type="InterPro" id="IPR045556">
    <property type="entry name" value="DUF6351"/>
</dbReference>
<gene>
    <name evidence="3" type="ORF">Voc01_096240</name>
</gene>
<keyword evidence="1" id="KW-0732">Signal</keyword>
<feature type="signal peptide" evidence="1">
    <location>
        <begin position="1"/>
        <end position="21"/>
    </location>
</feature>